<evidence type="ECO:0000313" key="1">
    <source>
        <dbReference type="EMBL" id="GMG27597.1"/>
    </source>
</evidence>
<dbReference type="AlphaFoldDB" id="A0AAN4YDP2"/>
<dbReference type="EMBL" id="BSYA01000037">
    <property type="protein sequence ID" value="GMG27597.1"/>
    <property type="molecule type" value="Genomic_DNA"/>
</dbReference>
<reference evidence="1" key="1">
    <citation type="submission" date="2023-04" db="EMBL/GenBank/DDBJ databases">
        <title>Aspergillus oryzae NBRC 4228.</title>
        <authorList>
            <person name="Ichikawa N."/>
            <person name="Sato H."/>
            <person name="Tonouchi N."/>
        </authorList>
    </citation>
    <scope>NUCLEOTIDE SEQUENCE</scope>
    <source>
        <strain evidence="1">NBRC 4228</strain>
    </source>
</reference>
<dbReference type="Proteomes" id="UP001165205">
    <property type="component" value="Unassembled WGS sequence"/>
</dbReference>
<name>A0AAN4YDP2_ASPOZ</name>
<sequence length="188" mass="19863">MDWFEKVEFYHTKMVSSGLVHSSSFTRLPLGAFSNSQDHITQSLILVHSRSLDLPESAGDTAGGYVTVDVTNNGTAVWVAGDKSSGIFRLVFGFSLNGPAAGNSTGDYITVGVTNNGTAVWVAGDKSSCIFRGVVRPNLNGAATGSSTGDYVTIDVANNGTAVWVARCNRNGHERLNQEQSSEELQGG</sequence>
<proteinExistence type="predicted"/>
<evidence type="ECO:0000313" key="2">
    <source>
        <dbReference type="Proteomes" id="UP001165205"/>
    </source>
</evidence>
<gene>
    <name evidence="1" type="ORF">Aory04_000419600</name>
</gene>
<protein>
    <submittedName>
        <fullName evidence="1">Unnamed protein product</fullName>
    </submittedName>
</protein>
<accession>A0AAN4YDP2</accession>
<comment type="caution">
    <text evidence="1">The sequence shown here is derived from an EMBL/GenBank/DDBJ whole genome shotgun (WGS) entry which is preliminary data.</text>
</comment>
<organism evidence="1 2">
    <name type="scientific">Aspergillus oryzae</name>
    <name type="common">Yellow koji mold</name>
    <dbReference type="NCBI Taxonomy" id="5062"/>
    <lineage>
        <taxon>Eukaryota</taxon>
        <taxon>Fungi</taxon>
        <taxon>Dikarya</taxon>
        <taxon>Ascomycota</taxon>
        <taxon>Pezizomycotina</taxon>
        <taxon>Eurotiomycetes</taxon>
        <taxon>Eurotiomycetidae</taxon>
        <taxon>Eurotiales</taxon>
        <taxon>Aspergillaceae</taxon>
        <taxon>Aspergillus</taxon>
        <taxon>Aspergillus subgen. Circumdati</taxon>
    </lineage>
</organism>